<keyword evidence="5 8" id="KW-1133">Transmembrane helix</keyword>
<keyword evidence="7" id="KW-1015">Disulfide bond</keyword>
<keyword evidence="8" id="KW-0813">Transport</keyword>
<feature type="transmembrane region" description="Helical" evidence="8">
    <location>
        <begin position="368"/>
        <end position="390"/>
    </location>
</feature>
<sequence length="613" mass="66977">MTVPTIDDNTTANGPDKKSTKDSCCSAFKMFVMSLSFAYFSKALAGTYMKSSITQIERRFDLPSSTVGLIDVSFEMGNLLFLVLVSHFGANMHRPRLIGSGCFLMAVGSAVTGLPHFFMGRYVCFTTAVDPLDIIMQSNYSDIYSEPLQKTYTGLDCVKEHGSNMWVYVFLGNALRGIGETPVTPLGISYIDDFAKAESSAFYIACLQTIALLGPMFGYLLGSMCAKLYVDIGFVNVDGLAITPKDARWVGAWWLGFFVSATVTLLAGIPFWFLPRSLPKQEAVHKDNPGFLPSLKRLLGTPAYFLLLCGSVLKFNSLTGLFTFKAKYMEQQFGQSASRANFLLGVLNLPVISVGIFLGGLLMKRYRLSVVSGAKFSFLTSFSAYLLLLLQFGTKCDNPRLAGLTVSYNGYEKRTTEVNVLKRTLFSQCNLGCVCSAAEWEPVCSDNGITYLSPCLAGCTSSTGYGKNTVFHNCSCVLTPSPVEGRTSVSLGQCPRGPQCSRTFTSYMAVSVLSSFINSLGVTPAYMVIIRCINPELKALALGIQTLVIRTLGGIPAPVYFGALIDSTCLKWGMKKCGGRGACRLYDSDMYRCAVLMKTNVLVERLRSTIKRR</sequence>
<reference evidence="13" key="2">
    <citation type="journal article" date="2017" name="Sci. Adv.">
        <title>A tail of two voltages: Proteomic comparison of the three electric organs of the electric eel.</title>
        <authorList>
            <person name="Traeger L.L."/>
            <person name="Sabat G."/>
            <person name="Barrett-Wilt G.A."/>
            <person name="Wells G.B."/>
            <person name="Sussman M.R."/>
        </authorList>
    </citation>
    <scope>NUCLEOTIDE SEQUENCE [LARGE SCALE GENOMIC DNA]</scope>
</reference>
<protein>
    <recommendedName>
        <fullName evidence="8">Solute carrier organic anion transporter family member</fullName>
    </recommendedName>
</protein>
<dbReference type="NCBIfam" id="TIGR00805">
    <property type="entry name" value="oat"/>
    <property type="match status" value="2"/>
</dbReference>
<dbReference type="GeneTree" id="ENSGT01150000286901"/>
<dbReference type="GO" id="GO:0006811">
    <property type="term" value="P:monoatomic ion transport"/>
    <property type="evidence" value="ECO:0007669"/>
    <property type="project" value="UniProtKB-KW"/>
</dbReference>
<dbReference type="PROSITE" id="PS51465">
    <property type="entry name" value="KAZAL_2"/>
    <property type="match status" value="1"/>
</dbReference>
<evidence type="ECO:0000256" key="5">
    <source>
        <dbReference type="ARBA" id="ARBA00022989"/>
    </source>
</evidence>
<feature type="transmembrane region" description="Helical" evidence="8">
    <location>
        <begin position="65"/>
        <end position="85"/>
    </location>
</feature>
<evidence type="ECO:0000259" key="11">
    <source>
        <dbReference type="PROSITE" id="PS51465"/>
    </source>
</evidence>
<dbReference type="GO" id="GO:0015347">
    <property type="term" value="F:sodium-independent organic anion transmembrane transporter activity"/>
    <property type="evidence" value="ECO:0007669"/>
    <property type="project" value="TreeGrafter"/>
</dbReference>
<evidence type="ECO:0000256" key="1">
    <source>
        <dbReference type="ARBA" id="ARBA00004651"/>
    </source>
</evidence>
<evidence type="ECO:0000256" key="3">
    <source>
        <dbReference type="ARBA" id="ARBA00022475"/>
    </source>
</evidence>
<dbReference type="InterPro" id="IPR036058">
    <property type="entry name" value="Kazal_dom_sf"/>
</dbReference>
<comment type="similarity">
    <text evidence="2 8">Belongs to the organo anion transporter (TC 2.A.60) family.</text>
</comment>
<feature type="transmembrane region" description="Helical" evidence="8">
    <location>
        <begin position="97"/>
        <end position="118"/>
    </location>
</feature>
<dbReference type="SUPFAM" id="SSF103473">
    <property type="entry name" value="MFS general substrate transporter"/>
    <property type="match status" value="1"/>
</dbReference>
<dbReference type="Ensembl" id="ENSEEET00000032379.2">
    <property type="protein sequence ID" value="ENSEEEP00000031993.2"/>
    <property type="gene ID" value="ENSEEEG00000015209.2"/>
</dbReference>
<reference evidence="13" key="1">
    <citation type="journal article" date="2014" name="Science">
        <title>Nonhuman genetics. Genomic basis for the convergent evolution of electric organs.</title>
        <authorList>
            <person name="Gallant J.R."/>
            <person name="Traeger L.L."/>
            <person name="Volkening J.D."/>
            <person name="Moffett H."/>
            <person name="Chen P.H."/>
            <person name="Novina C.D."/>
            <person name="Phillips G.N.Jr."/>
            <person name="Anand R."/>
            <person name="Wells G.B."/>
            <person name="Pinch M."/>
            <person name="Guth R."/>
            <person name="Unguez G.A."/>
            <person name="Albert J.S."/>
            <person name="Zakon H.H."/>
            <person name="Samanta M.P."/>
            <person name="Sussman M.R."/>
        </authorList>
    </citation>
    <scope>NUCLEOTIDE SEQUENCE [LARGE SCALE GENOMIC DNA]</scope>
</reference>
<keyword evidence="4 8" id="KW-0812">Transmembrane</keyword>
<dbReference type="Pfam" id="PF03137">
    <property type="entry name" value="OATP"/>
    <property type="match status" value="1"/>
</dbReference>
<feature type="transmembrane region" description="Helical" evidence="8">
    <location>
        <begin position="303"/>
        <end position="322"/>
    </location>
</feature>
<evidence type="ECO:0000256" key="7">
    <source>
        <dbReference type="ARBA" id="ARBA00023157"/>
    </source>
</evidence>
<evidence type="ECO:0000256" key="9">
    <source>
        <dbReference type="SAM" id="MobiDB-lite"/>
    </source>
</evidence>
<organism evidence="12 13">
    <name type="scientific">Electrophorus electricus</name>
    <name type="common">Electric eel</name>
    <name type="synonym">Gymnotus electricus</name>
    <dbReference type="NCBI Taxonomy" id="8005"/>
    <lineage>
        <taxon>Eukaryota</taxon>
        <taxon>Metazoa</taxon>
        <taxon>Chordata</taxon>
        <taxon>Craniata</taxon>
        <taxon>Vertebrata</taxon>
        <taxon>Euteleostomi</taxon>
        <taxon>Actinopterygii</taxon>
        <taxon>Neopterygii</taxon>
        <taxon>Teleostei</taxon>
        <taxon>Ostariophysi</taxon>
        <taxon>Gymnotiformes</taxon>
        <taxon>Gymnotoidei</taxon>
        <taxon>Gymnotidae</taxon>
        <taxon>Electrophorus</taxon>
    </lineage>
</organism>
<dbReference type="PROSITE" id="PS50850">
    <property type="entry name" value="MFS"/>
    <property type="match status" value="1"/>
</dbReference>
<reference evidence="12" key="4">
    <citation type="submission" date="2025-08" db="UniProtKB">
        <authorList>
            <consortium name="Ensembl"/>
        </authorList>
    </citation>
    <scope>IDENTIFICATION</scope>
</reference>
<dbReference type="SUPFAM" id="SSF100895">
    <property type="entry name" value="Kazal-type serine protease inhibitors"/>
    <property type="match status" value="1"/>
</dbReference>
<dbReference type="Gene3D" id="1.20.1250.20">
    <property type="entry name" value="MFS general substrate transporter like domains"/>
    <property type="match status" value="1"/>
</dbReference>
<dbReference type="OMA" id="SKITWFF"/>
<reference evidence="12" key="5">
    <citation type="submission" date="2025-09" db="UniProtKB">
        <authorList>
            <consortium name="Ensembl"/>
        </authorList>
    </citation>
    <scope>IDENTIFICATION</scope>
</reference>
<feature type="domain" description="Kazal-like" evidence="11">
    <location>
        <begin position="423"/>
        <end position="478"/>
    </location>
</feature>
<keyword evidence="13" id="KW-1185">Reference proteome</keyword>
<feature type="region of interest" description="Disordered" evidence="9">
    <location>
        <begin position="1"/>
        <end position="21"/>
    </location>
</feature>
<dbReference type="GO" id="GO:0016323">
    <property type="term" value="C:basolateral plasma membrane"/>
    <property type="evidence" value="ECO:0007669"/>
    <property type="project" value="TreeGrafter"/>
</dbReference>
<dbReference type="InterPro" id="IPR004156">
    <property type="entry name" value="OATP"/>
</dbReference>
<evidence type="ECO:0000256" key="2">
    <source>
        <dbReference type="ARBA" id="ARBA00009657"/>
    </source>
</evidence>
<keyword evidence="6 8" id="KW-0472">Membrane</keyword>
<dbReference type="InterPro" id="IPR036259">
    <property type="entry name" value="MFS_trans_sf"/>
</dbReference>
<feature type="transmembrane region" description="Helical" evidence="8">
    <location>
        <begin position="201"/>
        <end position="221"/>
    </location>
</feature>
<proteinExistence type="inferred from homology"/>
<evidence type="ECO:0000259" key="10">
    <source>
        <dbReference type="PROSITE" id="PS50850"/>
    </source>
</evidence>
<evidence type="ECO:0000256" key="6">
    <source>
        <dbReference type="ARBA" id="ARBA00023136"/>
    </source>
</evidence>
<evidence type="ECO:0000256" key="4">
    <source>
        <dbReference type="ARBA" id="ARBA00022692"/>
    </source>
</evidence>
<dbReference type="Pfam" id="PF07648">
    <property type="entry name" value="Kazal_2"/>
    <property type="match status" value="1"/>
</dbReference>
<feature type="domain" description="Major facilitator superfamily (MFS) profile" evidence="10">
    <location>
        <begin position="31"/>
        <end position="611"/>
    </location>
</feature>
<comment type="caution">
    <text evidence="8">Lacks conserved residue(s) required for the propagation of feature annotation.</text>
</comment>
<dbReference type="InterPro" id="IPR020846">
    <property type="entry name" value="MFS_dom"/>
</dbReference>
<evidence type="ECO:0000256" key="8">
    <source>
        <dbReference type="RuleBase" id="RU362056"/>
    </source>
</evidence>
<dbReference type="Proteomes" id="UP000314983">
    <property type="component" value="Chromosome 7"/>
</dbReference>
<keyword evidence="8" id="KW-0406">Ion transport</keyword>
<dbReference type="GO" id="GO:0043252">
    <property type="term" value="P:sodium-independent organic anion transport"/>
    <property type="evidence" value="ECO:0007669"/>
    <property type="project" value="TreeGrafter"/>
</dbReference>
<gene>
    <name evidence="12" type="primary">LOC113580186</name>
</gene>
<dbReference type="GO" id="GO:0015125">
    <property type="term" value="F:bile acid transmembrane transporter activity"/>
    <property type="evidence" value="ECO:0007669"/>
    <property type="project" value="TreeGrafter"/>
</dbReference>
<dbReference type="PANTHER" id="PTHR11388">
    <property type="entry name" value="ORGANIC ANION TRANSPORTER"/>
    <property type="match status" value="1"/>
</dbReference>
<dbReference type="InterPro" id="IPR002350">
    <property type="entry name" value="Kazal_dom"/>
</dbReference>
<feature type="transmembrane region" description="Helical" evidence="8">
    <location>
        <begin position="27"/>
        <end position="45"/>
    </location>
</feature>
<dbReference type="PANTHER" id="PTHR11388:SF89">
    <property type="entry name" value="SOLUTE CARRIER ORGANIC ANION TRANSPORTER FAMILY MEMBER 1B3"/>
    <property type="match status" value="1"/>
</dbReference>
<reference evidence="12" key="3">
    <citation type="submission" date="2020-05" db="EMBL/GenBank/DDBJ databases">
        <title>Electrophorus electricus (electric eel) genome, fEleEle1, primary haplotype.</title>
        <authorList>
            <person name="Myers G."/>
            <person name="Meyer A."/>
            <person name="Fedrigo O."/>
            <person name="Formenti G."/>
            <person name="Rhie A."/>
            <person name="Tracey A."/>
            <person name="Sims Y."/>
            <person name="Jarvis E.D."/>
        </authorList>
    </citation>
    <scope>NUCLEOTIDE SEQUENCE [LARGE SCALE GENOMIC DNA]</scope>
</reference>
<dbReference type="AlphaFoldDB" id="A0A4W4G3G4"/>
<evidence type="ECO:0000313" key="12">
    <source>
        <dbReference type="Ensembl" id="ENSEEEP00000031993.2"/>
    </source>
</evidence>
<name>A0A4W4G3G4_ELEEL</name>
<feature type="transmembrane region" description="Helical" evidence="8">
    <location>
        <begin position="252"/>
        <end position="273"/>
    </location>
</feature>
<feature type="transmembrane region" description="Helical" evidence="8">
    <location>
        <begin position="342"/>
        <end position="362"/>
    </location>
</feature>
<accession>A0A4W4G3G4</accession>
<keyword evidence="3" id="KW-1003">Cell membrane</keyword>
<evidence type="ECO:0000313" key="13">
    <source>
        <dbReference type="Proteomes" id="UP000314983"/>
    </source>
</evidence>
<comment type="subcellular location">
    <subcellularLocation>
        <location evidence="1 8">Cell membrane</location>
        <topology evidence="1 8">Multi-pass membrane protein</topology>
    </subcellularLocation>
</comment>